<evidence type="ECO:0000313" key="2">
    <source>
        <dbReference type="Proteomes" id="UP001168552"/>
    </source>
</evidence>
<evidence type="ECO:0000313" key="1">
    <source>
        <dbReference type="EMBL" id="MDN4166205.1"/>
    </source>
</evidence>
<protein>
    <submittedName>
        <fullName evidence="1">Sialidase family protein</fullName>
        <ecNumber evidence="1">3.2.1.-</ecNumber>
    </submittedName>
</protein>
<proteinExistence type="predicted"/>
<keyword evidence="1" id="KW-0378">Hydrolase</keyword>
<gene>
    <name evidence="1" type="ORF">QWY31_11880</name>
</gene>
<dbReference type="SUPFAM" id="SSF50939">
    <property type="entry name" value="Sialidases"/>
    <property type="match status" value="1"/>
</dbReference>
<dbReference type="InterPro" id="IPR036278">
    <property type="entry name" value="Sialidase_sf"/>
</dbReference>
<dbReference type="EC" id="3.2.1.-" evidence="1"/>
<name>A0ABT8F744_9BACT</name>
<keyword evidence="2" id="KW-1185">Reference proteome</keyword>
<keyword evidence="1" id="KW-0326">Glycosidase</keyword>
<organism evidence="1 2">
    <name type="scientific">Shiella aurantiaca</name>
    <dbReference type="NCBI Taxonomy" id="3058365"/>
    <lineage>
        <taxon>Bacteria</taxon>
        <taxon>Pseudomonadati</taxon>
        <taxon>Bacteroidota</taxon>
        <taxon>Cytophagia</taxon>
        <taxon>Cytophagales</taxon>
        <taxon>Shiellaceae</taxon>
        <taxon>Shiella</taxon>
    </lineage>
</organism>
<dbReference type="Proteomes" id="UP001168552">
    <property type="component" value="Unassembled WGS sequence"/>
</dbReference>
<dbReference type="PROSITE" id="PS51257">
    <property type="entry name" value="PROKAR_LIPOPROTEIN"/>
    <property type="match status" value="1"/>
</dbReference>
<dbReference type="Pfam" id="PF02012">
    <property type="entry name" value="BNR"/>
    <property type="match status" value="2"/>
</dbReference>
<reference evidence="1" key="1">
    <citation type="submission" date="2023-06" db="EMBL/GenBank/DDBJ databases">
        <title>Cytophagales bacterium Strain LB-30, isolated from soil.</title>
        <authorList>
            <person name="Liu B."/>
        </authorList>
    </citation>
    <scope>NUCLEOTIDE SEQUENCE</scope>
    <source>
        <strain evidence="1">LB-30</strain>
    </source>
</reference>
<comment type="caution">
    <text evidence="1">The sequence shown here is derived from an EMBL/GenBank/DDBJ whole genome shotgun (WGS) entry which is preliminary data.</text>
</comment>
<dbReference type="RefSeq" id="WP_320004741.1">
    <property type="nucleotide sequence ID" value="NZ_JAUHJS010000006.1"/>
</dbReference>
<accession>A0ABT8F744</accession>
<dbReference type="Gene3D" id="2.120.10.10">
    <property type="match status" value="1"/>
</dbReference>
<dbReference type="InterPro" id="IPR002860">
    <property type="entry name" value="BNR_rpt"/>
</dbReference>
<sequence>MSRISNVFLLIGLGIVCSCDAEGPVPNGDISESVKTIQWEVFYQVEPDLVISNFAIAEEADWLFFTDNLRNINRVNISTGKQDVLFSEPTGPSYVHFKNGKLYMFYEKDFTSYCSISSDFGESFQHHPVGVYTNYAAGWYEGAFMNLIVNRLFEMPNGDLVLPHIMSDRNNAEYLMDNRLIAVSTDGGATWSQRESENSYISTLQNERLFAIDESWDGVSVSVHYFSDDLGQTWQATENPYVPQATDWENHLIAGGGNELQKFKEGTWQRYSWEENGEPLVSITSLSYGGVRGDDPNGRKMEDFEFDSNNSLYVIGRDRKSICRTTLN</sequence>
<dbReference type="EMBL" id="JAUHJS010000006">
    <property type="protein sequence ID" value="MDN4166205.1"/>
    <property type="molecule type" value="Genomic_DNA"/>
</dbReference>
<dbReference type="GO" id="GO:0016798">
    <property type="term" value="F:hydrolase activity, acting on glycosyl bonds"/>
    <property type="evidence" value="ECO:0007669"/>
    <property type="project" value="UniProtKB-KW"/>
</dbReference>
<dbReference type="CDD" id="cd15482">
    <property type="entry name" value="Sialidase_non-viral"/>
    <property type="match status" value="1"/>
</dbReference>